<evidence type="ECO:0008006" key="4">
    <source>
        <dbReference type="Google" id="ProtNLM"/>
    </source>
</evidence>
<accession>A0A4R0XK68</accession>
<name>A0A4R0XK68_9MOLU</name>
<dbReference type="EMBL" id="PSZP01000015">
    <property type="protein sequence ID" value="TCG11033.1"/>
    <property type="molecule type" value="Genomic_DNA"/>
</dbReference>
<evidence type="ECO:0000313" key="2">
    <source>
        <dbReference type="EMBL" id="TCG11033.1"/>
    </source>
</evidence>
<evidence type="ECO:0000256" key="1">
    <source>
        <dbReference type="SAM" id="SignalP"/>
    </source>
</evidence>
<feature type="chain" id="PRO_5020306181" description="Lipoprotein" evidence="1">
    <location>
        <begin position="21"/>
        <end position="294"/>
    </location>
</feature>
<dbReference type="Proteomes" id="UP000291072">
    <property type="component" value="Unassembled WGS sequence"/>
</dbReference>
<keyword evidence="3" id="KW-1185">Reference proteome</keyword>
<organism evidence="2 3">
    <name type="scientific">Mycoplasma todarodis</name>
    <dbReference type="NCBI Taxonomy" id="1937191"/>
    <lineage>
        <taxon>Bacteria</taxon>
        <taxon>Bacillati</taxon>
        <taxon>Mycoplasmatota</taxon>
        <taxon>Mollicutes</taxon>
        <taxon>Mycoplasmataceae</taxon>
        <taxon>Mycoplasma</taxon>
    </lineage>
</organism>
<dbReference type="RefSeq" id="WP_131613476.1">
    <property type="nucleotide sequence ID" value="NZ_PSZP01000015.1"/>
</dbReference>
<comment type="caution">
    <text evidence="2">The sequence shown here is derived from an EMBL/GenBank/DDBJ whole genome shotgun (WGS) entry which is preliminary data.</text>
</comment>
<evidence type="ECO:0000313" key="3">
    <source>
        <dbReference type="Proteomes" id="UP000291072"/>
    </source>
</evidence>
<proteinExistence type="predicted"/>
<feature type="signal peptide" evidence="1">
    <location>
        <begin position="1"/>
        <end position="20"/>
    </location>
</feature>
<reference evidence="2 3" key="1">
    <citation type="submission" date="2018-02" db="EMBL/GenBank/DDBJ databases">
        <title>Mycoplasma marinum and Mycoplasma todarodis sp. nov., moderately halophilic and psychrotolerant mycoplasmas isolated from cephalopods.</title>
        <authorList>
            <person name="Viver T."/>
        </authorList>
    </citation>
    <scope>NUCLEOTIDE SEQUENCE [LARGE SCALE GENOMIC DNA]</scope>
    <source>
        <strain evidence="2 3">5H</strain>
    </source>
</reference>
<keyword evidence="1" id="KW-0732">Signal</keyword>
<sequence length="294" mass="32164">MNISKKQISLGALAAVAVVAVPVATTISCGKKEDKKEDKKDDSKNQVDANVIELSKMKSVEELVETINSKLKLAMPERADLMAVMENGIGKLKESSFNKIKKYMDGMNPNNFKELIVKVGNEEIKWDLKNLLKNVEIVKNSLNKGYAKIKSAPVIDGSSEVPSAGGMVAMLGGGDGMTFGLALTGFSTLEGNGYDGYNGILDAYHEFAKKIISSKGFLGWMNDKTYEVISYKYEWDMASARKFTIADTNSYKVGEGFDKQEVRDTLPGLVNSPTFKTEGNNLEAQWIAAILKMA</sequence>
<dbReference type="PROSITE" id="PS51257">
    <property type="entry name" value="PROKAR_LIPOPROTEIN"/>
    <property type="match status" value="1"/>
</dbReference>
<dbReference type="AlphaFoldDB" id="A0A4R0XK68"/>
<protein>
    <recommendedName>
        <fullName evidence="4">Lipoprotein</fullName>
    </recommendedName>
</protein>
<gene>
    <name evidence="2" type="ORF">C4B25_02460</name>
</gene>